<sequence>MDLVRDHHAQAVYSARVRRDSCAAVRHAESAFPGPADASASVPVVTVPPAFAEYRRYDNSDAVEWIRLNRALAPGRGESAAPSRSKRIWSVRSAAVCRRWRSTLGLWRRR</sequence>
<dbReference type="Proteomes" id="UP000007437">
    <property type="component" value="Chromosome"/>
</dbReference>
<accession>E5AR50</accession>
<gene>
    <name evidence="1" type="ordered locus">RBRH_02676</name>
</gene>
<protein>
    <submittedName>
        <fullName evidence="1">Uncharacterized protein</fullName>
    </submittedName>
</protein>
<evidence type="ECO:0000313" key="1">
    <source>
        <dbReference type="EMBL" id="CBW75083.1"/>
    </source>
</evidence>
<reference evidence="1 2" key="1">
    <citation type="journal article" date="2011" name="J. Bacteriol.">
        <title>Complete genome sequence of Burkholderia rhizoxinica, an endosymbiont of Rhizopus microsporus.</title>
        <authorList>
            <person name="Lackner G."/>
            <person name="Moebius N."/>
            <person name="Partida-Martinez L."/>
            <person name="Hertweck C."/>
        </authorList>
    </citation>
    <scope>NUCLEOTIDE SEQUENCE [LARGE SCALE GENOMIC DNA]</scope>
    <source>
        <strain evidence="2">DSM 19002 / CIP 109453 / HKI 454</strain>
    </source>
</reference>
<dbReference type="EMBL" id="FR687359">
    <property type="protein sequence ID" value="CBW75083.1"/>
    <property type="molecule type" value="Genomic_DNA"/>
</dbReference>
<dbReference type="KEGG" id="brh:RBRH_02676"/>
<name>E5AR50_MYCRK</name>
<dbReference type="AlphaFoldDB" id="E5AR50"/>
<evidence type="ECO:0000313" key="2">
    <source>
        <dbReference type="Proteomes" id="UP000007437"/>
    </source>
</evidence>
<dbReference type="STRING" id="882378.RBRH_02676"/>
<dbReference type="HOGENOM" id="CLU_2166272_0_0_4"/>
<proteinExistence type="predicted"/>
<organism evidence="1 2">
    <name type="scientific">Mycetohabitans rhizoxinica (strain DSM 19002 / CIP 109453 / HKI 454)</name>
    <name type="common">Paraburkholderia rhizoxinica</name>
    <dbReference type="NCBI Taxonomy" id="882378"/>
    <lineage>
        <taxon>Bacteria</taxon>
        <taxon>Pseudomonadati</taxon>
        <taxon>Pseudomonadota</taxon>
        <taxon>Betaproteobacteria</taxon>
        <taxon>Burkholderiales</taxon>
        <taxon>Burkholderiaceae</taxon>
        <taxon>Mycetohabitans</taxon>
    </lineage>
</organism>